<dbReference type="RefSeq" id="WP_043948788.1">
    <property type="nucleotide sequence ID" value="NZ_HG966617.1"/>
</dbReference>
<organism evidence="1 2">
    <name type="scientific">Candidatus Phaeomarinibacter ectocarpi</name>
    <dbReference type="NCBI Taxonomy" id="1458461"/>
    <lineage>
        <taxon>Bacteria</taxon>
        <taxon>Pseudomonadati</taxon>
        <taxon>Pseudomonadota</taxon>
        <taxon>Alphaproteobacteria</taxon>
        <taxon>Hyphomicrobiales</taxon>
        <taxon>Parvibaculaceae</taxon>
        <taxon>Candidatus Phaeomarinibacter</taxon>
    </lineage>
</organism>
<evidence type="ECO:0000313" key="2">
    <source>
        <dbReference type="Proteomes" id="UP000032160"/>
    </source>
</evidence>
<dbReference type="KEGG" id="pect:BN1012_Phect2623"/>
<proteinExistence type="predicted"/>
<dbReference type="STRING" id="1458461.BN1012_Phect2623"/>
<sequence length="128" mass="14279">MSSHYVDPAALAVSIRDNGRVMLMPHEERALAIRVLVLEGLCSASRRHCEAVELANALNGSGDTSRDVQVSYEALRTQLDTVDATAAALKAAPRWSTSSPDRRARPLRQLTRWWRTMFSQRQTLRSSS</sequence>
<dbReference type="EMBL" id="HG966617">
    <property type="protein sequence ID" value="CDO60836.1"/>
    <property type="molecule type" value="Genomic_DNA"/>
</dbReference>
<name>X5MP32_9HYPH</name>
<reference evidence="1 2" key="1">
    <citation type="journal article" date="2014" name="Front. Genet.">
        <title>Genome and metabolic network of "Candidatus Phaeomarinobacter ectocarpi" Ec32, a new candidate genus of Alphaproteobacteria frequently associated with brown algae.</title>
        <authorList>
            <person name="Dittami S.M."/>
            <person name="Barbeyron T."/>
            <person name="Boyen C."/>
            <person name="Cambefort J."/>
            <person name="Collet G."/>
            <person name="Delage L."/>
            <person name="Gobet A."/>
            <person name="Groisillier A."/>
            <person name="Leblanc C."/>
            <person name="Michel G."/>
            <person name="Scornet D."/>
            <person name="Siegel A."/>
            <person name="Tapia J.E."/>
            <person name="Tonon T."/>
        </authorList>
    </citation>
    <scope>NUCLEOTIDE SEQUENCE [LARGE SCALE GENOMIC DNA]</scope>
    <source>
        <strain evidence="1 2">Ec32</strain>
    </source>
</reference>
<dbReference type="HOGENOM" id="CLU_1955638_0_0_5"/>
<dbReference type="Proteomes" id="UP000032160">
    <property type="component" value="Chromosome I"/>
</dbReference>
<accession>X5MP32</accession>
<gene>
    <name evidence="1" type="ORF">BN1012_Phect2623</name>
</gene>
<protein>
    <submittedName>
        <fullName evidence="1">Uncharacterized protein</fullName>
    </submittedName>
</protein>
<keyword evidence="2" id="KW-1185">Reference proteome</keyword>
<dbReference type="AlphaFoldDB" id="X5MP32"/>
<evidence type="ECO:0000313" key="1">
    <source>
        <dbReference type="EMBL" id="CDO60836.1"/>
    </source>
</evidence>